<dbReference type="STRING" id="559304.G8YUQ0"/>
<dbReference type="Proteomes" id="UP000005222">
    <property type="component" value="Chromosome A"/>
</dbReference>
<dbReference type="AlphaFoldDB" id="G8YUQ0"/>
<dbReference type="SUPFAM" id="SSF53067">
    <property type="entry name" value="Actin-like ATPase domain"/>
    <property type="match status" value="2"/>
</dbReference>
<keyword evidence="5 7" id="KW-0012">Acyltransferase</keyword>
<dbReference type="PANTHER" id="PTHR11735">
    <property type="entry name" value="TRNA N6-ADENOSINE THREONYLCARBAMOYLTRANSFERASE"/>
    <property type="match status" value="1"/>
</dbReference>
<feature type="domain" description="Gcp-like" evidence="8">
    <location>
        <begin position="57"/>
        <end position="385"/>
    </location>
</feature>
<dbReference type="GO" id="GO:0061711">
    <property type="term" value="F:tRNA N(6)-L-threonylcarbamoyladenine synthase activity"/>
    <property type="evidence" value="ECO:0007669"/>
    <property type="project" value="UniProtKB-EC"/>
</dbReference>
<dbReference type="InterPro" id="IPR017861">
    <property type="entry name" value="KAE1/TsaD"/>
</dbReference>
<keyword evidence="10" id="KW-1185">Reference proteome</keyword>
<dbReference type="GO" id="GO:0072670">
    <property type="term" value="P:mitochondrial tRNA threonylcarbamoyladenosine modification"/>
    <property type="evidence" value="ECO:0007669"/>
    <property type="project" value="TreeGrafter"/>
</dbReference>
<proteinExistence type="inferred from homology"/>
<dbReference type="HOGENOM" id="CLU_023208_4_1_1"/>
<evidence type="ECO:0000256" key="5">
    <source>
        <dbReference type="ARBA" id="ARBA00023315"/>
    </source>
</evidence>
<gene>
    <name evidence="9" type="primary">Piso0_000169</name>
    <name evidence="7" type="synonym">QRI7</name>
    <name evidence="9" type="ORF">GNLVRS01_PISO0A03454g</name>
</gene>
<dbReference type="OrthoDB" id="10259622at2759"/>
<comment type="subcellular location">
    <subcellularLocation>
        <location evidence="7">Mitochondrion</location>
    </subcellularLocation>
</comment>
<evidence type="ECO:0000259" key="8">
    <source>
        <dbReference type="Pfam" id="PF00814"/>
    </source>
</evidence>
<dbReference type="InterPro" id="IPR022450">
    <property type="entry name" value="TsaD"/>
</dbReference>
<evidence type="ECO:0000256" key="2">
    <source>
        <dbReference type="ARBA" id="ARBA00022679"/>
    </source>
</evidence>
<evidence type="ECO:0000256" key="3">
    <source>
        <dbReference type="ARBA" id="ARBA00022694"/>
    </source>
</evidence>
<dbReference type="PRINTS" id="PR00789">
    <property type="entry name" value="OSIALOPTASE"/>
</dbReference>
<comment type="subunit">
    <text evidence="7">Homodimer.</text>
</comment>
<sequence>MLGRYVLKRKAALVGRRGYRALALESSCDDSCIALLEKLPGEVPRVIDQEKKTLNSVAFGGIVPTEAHNFHQSHIANLTSDFCRRNGITPSNPPDILCCTRGPGMTGSVSAGLQFAKGLALGWNRPLVGVHHMLGHILVAKLPKSEQKHIPEPEYPFLSLLCSGGHTLLVLSRSIIDHEILADTQDIAVGDAIDKCAREIGFKGNMIGKELEKFVDSIPTDLKESFQSIRTNNSDNKFKFQLALPLRGPKHKKIPEAVTFSFTSFLSSLRAYKEKHFKGLEIDLLTKQFLAYKVQEVIFDHILDRINICLLKYGSNKKLYDQASGEMIGVKDFVCSGGVASNRRLRQKLCAELNSKSLRSDGQNERLTFHFPDISLCTDNAVMIGVAGMEIFEQLKVRSDLSIVPIRKWPLNEIMSTGDWIEFQEEEFKRIMAVKGTDDN</sequence>
<keyword evidence="4 7" id="KW-0479">Metal-binding</keyword>
<comment type="function">
    <text evidence="7">Required for the formation of a threonylcarbamoyl group on adenosine at position 37 (t(6)A37) in mitochondrial tRNAs that read codons beginning with adenine. Probably involved in the transfer of the threonylcarbamoyl moiety of threonylcarbamoyl-AMP (TC-AMP) to the N6 group of A37. Involved in mitochondrial genome maintenance.</text>
</comment>
<dbReference type="HAMAP" id="MF_01445">
    <property type="entry name" value="TsaD"/>
    <property type="match status" value="1"/>
</dbReference>
<organism evidence="9 10">
    <name type="scientific">Pichia sorbitophila (strain ATCC MYA-4447 / BCRC 22081 / CBS 7064 / NBRC 10061 / NRRL Y-12695)</name>
    <name type="common">Hybrid yeast</name>
    <dbReference type="NCBI Taxonomy" id="559304"/>
    <lineage>
        <taxon>Eukaryota</taxon>
        <taxon>Fungi</taxon>
        <taxon>Dikarya</taxon>
        <taxon>Ascomycota</taxon>
        <taxon>Saccharomycotina</taxon>
        <taxon>Pichiomycetes</taxon>
        <taxon>Debaryomycetaceae</taxon>
        <taxon>Millerozyma</taxon>
    </lineage>
</organism>
<dbReference type="PANTHER" id="PTHR11735:SF6">
    <property type="entry name" value="TRNA N6-ADENOSINE THREONYLCARBAMOYLTRANSFERASE, MITOCHONDRIAL"/>
    <property type="match status" value="1"/>
</dbReference>
<dbReference type="NCBIfam" id="TIGR00329">
    <property type="entry name" value="gcp_kae1"/>
    <property type="match status" value="1"/>
</dbReference>
<dbReference type="EMBL" id="FO082059">
    <property type="protein sequence ID" value="CCE72583.1"/>
    <property type="molecule type" value="Genomic_DNA"/>
</dbReference>
<comment type="cofactor">
    <cofactor evidence="7">
        <name>a divalent metal cation</name>
        <dbReference type="ChEBI" id="CHEBI:60240"/>
    </cofactor>
    <text evidence="7">Binds 1 divalent metal cation per subunit.</text>
</comment>
<evidence type="ECO:0000256" key="1">
    <source>
        <dbReference type="ARBA" id="ARBA00012156"/>
    </source>
</evidence>
<dbReference type="Gene3D" id="3.30.420.40">
    <property type="match status" value="3"/>
</dbReference>
<comment type="catalytic activity">
    <reaction evidence="6 7">
        <text>L-threonylcarbamoyladenylate + adenosine(37) in tRNA = N(6)-L-threonylcarbamoyladenosine(37) in tRNA + AMP + H(+)</text>
        <dbReference type="Rhea" id="RHEA:37059"/>
        <dbReference type="Rhea" id="RHEA-COMP:10162"/>
        <dbReference type="Rhea" id="RHEA-COMP:10163"/>
        <dbReference type="ChEBI" id="CHEBI:15378"/>
        <dbReference type="ChEBI" id="CHEBI:73682"/>
        <dbReference type="ChEBI" id="CHEBI:74411"/>
        <dbReference type="ChEBI" id="CHEBI:74418"/>
        <dbReference type="ChEBI" id="CHEBI:456215"/>
        <dbReference type="EC" id="2.3.1.234"/>
    </reaction>
</comment>
<dbReference type="InterPro" id="IPR017860">
    <property type="entry name" value="Peptidase_M22_CS"/>
</dbReference>
<accession>G8YUQ0</accession>
<keyword evidence="3 7" id="KW-0819">tRNA processing</keyword>
<evidence type="ECO:0000256" key="7">
    <source>
        <dbReference type="HAMAP-Rule" id="MF_03179"/>
    </source>
</evidence>
<dbReference type="InParanoid" id="G8YUQ0"/>
<reference evidence="9 10" key="1">
    <citation type="journal article" date="2012" name="G3 (Bethesda)">
        <title>Pichia sorbitophila, an interspecies yeast hybrid reveals early steps of genome resolution following polyploidization.</title>
        <authorList>
            <person name="Leh Louis V."/>
            <person name="Despons L."/>
            <person name="Friedrich A."/>
            <person name="Martin T."/>
            <person name="Durrens P."/>
            <person name="Casaregola S."/>
            <person name="Neuveglise C."/>
            <person name="Fairhead C."/>
            <person name="Marck C."/>
            <person name="Cruz J.A."/>
            <person name="Straub M.L."/>
            <person name="Kugler V."/>
            <person name="Sacerdot C."/>
            <person name="Uzunov Z."/>
            <person name="Thierry A."/>
            <person name="Weiss S."/>
            <person name="Bleykasten C."/>
            <person name="De Montigny J."/>
            <person name="Jacques N."/>
            <person name="Jung P."/>
            <person name="Lemaire M."/>
            <person name="Mallet S."/>
            <person name="Morel G."/>
            <person name="Richard G.F."/>
            <person name="Sarkar A."/>
            <person name="Savel G."/>
            <person name="Schacherer J."/>
            <person name="Seret M.L."/>
            <person name="Talla E."/>
            <person name="Samson G."/>
            <person name="Jubin C."/>
            <person name="Poulain J."/>
            <person name="Vacherie B."/>
            <person name="Barbe V."/>
            <person name="Pelletier E."/>
            <person name="Sherman D.J."/>
            <person name="Westhof E."/>
            <person name="Weissenbach J."/>
            <person name="Baret P.V."/>
            <person name="Wincker P."/>
            <person name="Gaillardin C."/>
            <person name="Dujon B."/>
            <person name="Souciet J.L."/>
        </authorList>
    </citation>
    <scope>NUCLEOTIDE SEQUENCE [LARGE SCALE GENOMIC DNA]</scope>
    <source>
        <strain evidence="10">ATCC MYA-4447 / BCRC 22081 / CBS 7064 / NBRC 10061 / NRRL Y-12695</strain>
    </source>
</reference>
<dbReference type="InterPro" id="IPR043129">
    <property type="entry name" value="ATPase_NBD"/>
</dbReference>
<evidence type="ECO:0000256" key="4">
    <source>
        <dbReference type="ARBA" id="ARBA00022723"/>
    </source>
</evidence>
<dbReference type="OMA" id="NAAMIGC"/>
<dbReference type="GO" id="GO:0005739">
    <property type="term" value="C:mitochondrion"/>
    <property type="evidence" value="ECO:0007669"/>
    <property type="project" value="UniProtKB-SubCell"/>
</dbReference>
<keyword evidence="7" id="KW-0496">Mitochondrion</keyword>
<name>G8YUQ0_PICSO</name>
<dbReference type="eggNOG" id="KOG2707">
    <property type="taxonomic scope" value="Eukaryota"/>
</dbReference>
<dbReference type="GO" id="GO:0046872">
    <property type="term" value="F:metal ion binding"/>
    <property type="evidence" value="ECO:0007669"/>
    <property type="project" value="UniProtKB-KW"/>
</dbReference>
<dbReference type="InterPro" id="IPR000905">
    <property type="entry name" value="Gcp-like_dom"/>
</dbReference>
<dbReference type="PROSITE" id="PS01016">
    <property type="entry name" value="GLYCOPROTEASE"/>
    <property type="match status" value="1"/>
</dbReference>
<dbReference type="Pfam" id="PF00814">
    <property type="entry name" value="TsaD"/>
    <property type="match status" value="1"/>
</dbReference>
<evidence type="ECO:0000313" key="10">
    <source>
        <dbReference type="Proteomes" id="UP000005222"/>
    </source>
</evidence>
<dbReference type="EC" id="2.3.1.234" evidence="1"/>
<keyword evidence="2 7" id="KW-0808">Transferase</keyword>
<evidence type="ECO:0000313" key="9">
    <source>
        <dbReference type="EMBL" id="CCE72583.1"/>
    </source>
</evidence>
<dbReference type="FunCoup" id="G8YUQ0">
    <property type="interactions" value="676"/>
</dbReference>
<comment type="similarity">
    <text evidence="7">Belongs to the KAE1 / TsaD family.</text>
</comment>
<evidence type="ECO:0000256" key="6">
    <source>
        <dbReference type="ARBA" id="ARBA00048117"/>
    </source>
</evidence>
<protein>
    <recommendedName>
        <fullName evidence="1">N(6)-L-threonylcarbamoyladenine synthase</fullName>
        <ecNumber evidence="1">2.3.1.234</ecNumber>
    </recommendedName>
</protein>